<keyword evidence="3 7" id="KW-0375">Hydrogen ion transport</keyword>
<comment type="subcellular location">
    <subcellularLocation>
        <location evidence="7">Cell membrane</location>
        <topology evidence="7">Peripheral membrane protein</topology>
    </subcellularLocation>
    <subcellularLocation>
        <location evidence="1">Membrane</location>
    </subcellularLocation>
</comment>
<comment type="function">
    <text evidence="7">F(1)F(0) ATP synthase produces ATP from ADP in the presence of a proton or sodium gradient. F-type ATPases consist of two structural domains, F(1) containing the extramembraneous catalytic core and F(0) containing the membrane proton channel, linked together by a central stalk and a peripheral stalk. During catalysis, ATP synthesis in the catalytic domain of F(1) is coupled via a rotary mechanism of the central stalk subunits to proton translocation.</text>
</comment>
<dbReference type="Proteomes" id="UP000322876">
    <property type="component" value="Unassembled WGS sequence"/>
</dbReference>
<evidence type="ECO:0000256" key="5">
    <source>
        <dbReference type="ARBA" id="ARBA00023136"/>
    </source>
</evidence>
<dbReference type="InterPro" id="IPR000711">
    <property type="entry name" value="ATPase_OSCP/dsu"/>
</dbReference>
<dbReference type="Pfam" id="PF00213">
    <property type="entry name" value="OSCP"/>
    <property type="match status" value="1"/>
</dbReference>
<keyword evidence="6 7" id="KW-0066">ATP synthesis</keyword>
<evidence type="ECO:0000313" key="9">
    <source>
        <dbReference type="Proteomes" id="UP000322876"/>
    </source>
</evidence>
<dbReference type="GO" id="GO:0045259">
    <property type="term" value="C:proton-transporting ATP synthase complex"/>
    <property type="evidence" value="ECO:0007669"/>
    <property type="project" value="UniProtKB-KW"/>
</dbReference>
<evidence type="ECO:0000256" key="1">
    <source>
        <dbReference type="ARBA" id="ARBA00004370"/>
    </source>
</evidence>
<evidence type="ECO:0000256" key="7">
    <source>
        <dbReference type="HAMAP-Rule" id="MF_01416"/>
    </source>
</evidence>
<dbReference type="OrthoDB" id="9802471at2"/>
<comment type="caution">
    <text evidence="8">The sequence shown here is derived from an EMBL/GenBank/DDBJ whole genome shotgun (WGS) entry which is preliminary data.</text>
</comment>
<dbReference type="GO" id="GO:0046933">
    <property type="term" value="F:proton-transporting ATP synthase activity, rotational mechanism"/>
    <property type="evidence" value="ECO:0007669"/>
    <property type="project" value="UniProtKB-UniRule"/>
</dbReference>
<keyword evidence="2 7" id="KW-0813">Transport</keyword>
<dbReference type="HAMAP" id="MF_01416">
    <property type="entry name" value="ATP_synth_delta_bact"/>
    <property type="match status" value="1"/>
</dbReference>
<gene>
    <name evidence="7 8" type="primary">atpH</name>
    <name evidence="8" type="ORF">FHQ18_04920</name>
</gene>
<dbReference type="PANTHER" id="PTHR11910">
    <property type="entry name" value="ATP SYNTHASE DELTA CHAIN"/>
    <property type="match status" value="1"/>
</dbReference>
<keyword evidence="7" id="KW-0139">CF(1)</keyword>
<comment type="similarity">
    <text evidence="7">Belongs to the ATPase delta chain family.</text>
</comment>
<keyword evidence="7" id="KW-1003">Cell membrane</keyword>
<dbReference type="PRINTS" id="PR00125">
    <property type="entry name" value="ATPASEDELTA"/>
</dbReference>
<dbReference type="NCBIfam" id="TIGR01145">
    <property type="entry name" value="ATP_synt_delta"/>
    <property type="match status" value="1"/>
</dbReference>
<keyword evidence="4 7" id="KW-0406">Ion transport</keyword>
<dbReference type="EMBL" id="VFJB01000004">
    <property type="protein sequence ID" value="KAA0258500.1"/>
    <property type="molecule type" value="Genomic_DNA"/>
</dbReference>
<dbReference type="AlphaFoldDB" id="A0A5A8F5W1"/>
<evidence type="ECO:0000313" key="8">
    <source>
        <dbReference type="EMBL" id="KAA0258500.1"/>
    </source>
</evidence>
<reference evidence="8 9" key="1">
    <citation type="submission" date="2019-06" db="EMBL/GenBank/DDBJ databases">
        <title>Genomic insights into carbon and energy metabolism of Deferribacter autotrophicus revealed new metabolic traits in the phylum Deferribacteres.</title>
        <authorList>
            <person name="Slobodkin A.I."/>
            <person name="Slobodkina G.B."/>
            <person name="Allioux M."/>
            <person name="Alain K."/>
            <person name="Jebbar M."/>
            <person name="Shadrin V."/>
            <person name="Kublanov I.V."/>
            <person name="Toshchakov S.V."/>
            <person name="Bonch-Osmolovskaya E.A."/>
        </authorList>
    </citation>
    <scope>NUCLEOTIDE SEQUENCE [LARGE SCALE GENOMIC DNA]</scope>
    <source>
        <strain evidence="8 9">SL50</strain>
    </source>
</reference>
<sequence>MRGAKLIVTIVAKRYANALYEYAKEKNNVEQILDELKSLVDLYESSADFQELVKNPLIKRSEKEKVFEELKNRNAISETLYNFLLMLTEKNRLNLIVEIYMHYRILLMEDRGEVDAYVKIADDYDDVLKKEIGDVLSKVTGKKVNLNIEIDKTILGGFVAQVKSNMYDASIKGQLRKLKETLLQV</sequence>
<keyword evidence="9" id="KW-1185">Reference proteome</keyword>
<dbReference type="GO" id="GO:0005886">
    <property type="term" value="C:plasma membrane"/>
    <property type="evidence" value="ECO:0007669"/>
    <property type="project" value="UniProtKB-SubCell"/>
</dbReference>
<name>A0A5A8F5W1_9BACT</name>
<evidence type="ECO:0000256" key="3">
    <source>
        <dbReference type="ARBA" id="ARBA00022781"/>
    </source>
</evidence>
<keyword evidence="5 7" id="KW-0472">Membrane</keyword>
<evidence type="ECO:0000256" key="6">
    <source>
        <dbReference type="ARBA" id="ARBA00023310"/>
    </source>
</evidence>
<comment type="function">
    <text evidence="7">This protein is part of the stalk that links CF(0) to CF(1). It either transmits conformational changes from CF(0) to CF(1) or is implicated in proton conduction.</text>
</comment>
<proteinExistence type="inferred from homology"/>
<evidence type="ECO:0000256" key="4">
    <source>
        <dbReference type="ARBA" id="ARBA00023065"/>
    </source>
</evidence>
<evidence type="ECO:0000256" key="2">
    <source>
        <dbReference type="ARBA" id="ARBA00022448"/>
    </source>
</evidence>
<accession>A0A5A8F5W1</accession>
<protein>
    <recommendedName>
        <fullName evidence="7">ATP synthase subunit delta</fullName>
    </recommendedName>
    <alternativeName>
        <fullName evidence="7">ATP synthase F(1) sector subunit delta</fullName>
    </alternativeName>
    <alternativeName>
        <fullName evidence="7">F-type ATPase subunit delta</fullName>
        <shortName evidence="7">F-ATPase subunit delta</shortName>
    </alternativeName>
</protein>
<dbReference type="SUPFAM" id="SSF47928">
    <property type="entry name" value="N-terminal domain of the delta subunit of the F1F0-ATP synthase"/>
    <property type="match status" value="1"/>
</dbReference>
<organism evidence="8 9">
    <name type="scientific">Deferribacter autotrophicus</name>
    <dbReference type="NCBI Taxonomy" id="500465"/>
    <lineage>
        <taxon>Bacteria</taxon>
        <taxon>Pseudomonadati</taxon>
        <taxon>Deferribacterota</taxon>
        <taxon>Deferribacteres</taxon>
        <taxon>Deferribacterales</taxon>
        <taxon>Deferribacteraceae</taxon>
        <taxon>Deferribacter</taxon>
    </lineage>
</organism>
<dbReference type="Gene3D" id="1.10.520.20">
    <property type="entry name" value="N-terminal domain of the delta subunit of the F1F0-ATP synthase"/>
    <property type="match status" value="1"/>
</dbReference>
<dbReference type="InterPro" id="IPR026015">
    <property type="entry name" value="ATP_synth_OSCP/delta_N_sf"/>
</dbReference>